<dbReference type="EMBL" id="QZKU01000067">
    <property type="protein sequence ID" value="RJP21523.1"/>
    <property type="molecule type" value="Genomic_DNA"/>
</dbReference>
<dbReference type="AlphaFoldDB" id="A0A3A4NLI6"/>
<protein>
    <submittedName>
        <fullName evidence="1">Uncharacterized protein</fullName>
    </submittedName>
</protein>
<sequence>MGNLVKNYFTKRQSIIERNAHRIFKSSYGKARTRKSDIRFMSPFLPSRMGSFATCFGHSMPRCHVSVHRRLQEGRRTDSAFDLRTNDHARRVTSLSAQRKRDPLLRSTGGVFSAFISVHRRLK</sequence>
<name>A0A3A4NLI6_ABYX5</name>
<evidence type="ECO:0000313" key="2">
    <source>
        <dbReference type="Proteomes" id="UP000265882"/>
    </source>
</evidence>
<evidence type="ECO:0000313" key="1">
    <source>
        <dbReference type="EMBL" id="RJP21523.1"/>
    </source>
</evidence>
<proteinExistence type="predicted"/>
<reference evidence="1 2" key="1">
    <citation type="journal article" date="2017" name="ISME J.">
        <title>Energy and carbon metabolisms in a deep terrestrial subsurface fluid microbial community.</title>
        <authorList>
            <person name="Momper L."/>
            <person name="Jungbluth S.P."/>
            <person name="Lee M.D."/>
            <person name="Amend J.P."/>
        </authorList>
    </citation>
    <scope>NUCLEOTIDE SEQUENCE [LARGE SCALE GENOMIC DNA]</scope>
    <source>
        <strain evidence="1">SURF_5</strain>
    </source>
</reference>
<organism evidence="1 2">
    <name type="scientific">Abyssobacteria bacterium (strain SURF_5)</name>
    <dbReference type="NCBI Taxonomy" id="2093360"/>
    <lineage>
        <taxon>Bacteria</taxon>
        <taxon>Pseudomonadati</taxon>
        <taxon>Candidatus Hydrogenedentota</taxon>
        <taxon>Candidatus Abyssobacteria</taxon>
    </lineage>
</organism>
<accession>A0A3A4NLI6</accession>
<comment type="caution">
    <text evidence="1">The sequence shown here is derived from an EMBL/GenBank/DDBJ whole genome shotgun (WGS) entry which is preliminary data.</text>
</comment>
<gene>
    <name evidence="1" type="ORF">C4520_09540</name>
</gene>
<dbReference type="Proteomes" id="UP000265882">
    <property type="component" value="Unassembled WGS sequence"/>
</dbReference>